<gene>
    <name evidence="1" type="ORF">H480_03613</name>
</gene>
<keyword evidence="2" id="KW-1185">Reference proteome</keyword>
<sequence length="520" mass="53789">MGAGAVDRDAIVSVTPAGVEAPRLPGFTSAAPPVEIAVSAPLVQPVRLTFDGVGGPEGAVPALLHYDAVVGWYPVEVGETAGPIVAERTALSPFSTGWISSAAEWLRDRAVGKASPPTCGPPPPQWARPAMAKSDMTTGCVTDNSGKVELRIRNNRGLPVEVVVPRGVAYADVQGQNETVRKIIRDYVGGDRVVLMPGQDVTMGWARPSEDTQVRVQTEFTAGTILPGLAMELLGLDDSTSLAALAYFLADCGDAKTLALDVPSSSEVLGVVIKTLVTCAAKAVTSPGGAITAAVSAIAAAYGRDNATVVADREFAGKVDKLANGLRLLGKFVKVYTAVKLAAALTQVVVDSTAPARDRAFVLNLSGSASAQRIATFTGYGGVAVGMTKQQALDKSSTPLSEHRIGPCTYLTDSGGDRPGGLSILLNRDGRVIGIRVPANARTDKGIRVGSTYAQAEAAYRGRPTERDADAGGYHLLVTGPGGAIGFHSLNEAGPVESIAVGREDYAKGFELCSDSEPPS</sequence>
<accession>R1I274</accession>
<dbReference type="EMBL" id="AOUO01000035">
    <property type="protein sequence ID" value="EOD69910.1"/>
    <property type="molecule type" value="Genomic_DNA"/>
</dbReference>
<comment type="caution">
    <text evidence="1">The sequence shown here is derived from an EMBL/GenBank/DDBJ whole genome shotgun (WGS) entry which is preliminary data.</text>
</comment>
<proteinExistence type="predicted"/>
<dbReference type="Proteomes" id="UP000014139">
    <property type="component" value="Unassembled WGS sequence"/>
</dbReference>
<dbReference type="AlphaFoldDB" id="R1I274"/>
<reference evidence="1 2" key="1">
    <citation type="submission" date="2013-02" db="EMBL/GenBank/DDBJ databases">
        <title>Draft genome sequence of Amycolatopsis vancoresmycina strain DSM 44592T.</title>
        <authorList>
            <person name="Kumar S."/>
            <person name="Kaur N."/>
            <person name="Kaur C."/>
            <person name="Raghava G.P.S."/>
            <person name="Mayilraj S."/>
        </authorList>
    </citation>
    <scope>NUCLEOTIDE SEQUENCE [LARGE SCALE GENOMIC DNA]</scope>
    <source>
        <strain evidence="1 2">DSM 44592</strain>
    </source>
</reference>
<name>R1I274_9PSEU</name>
<evidence type="ECO:0000313" key="1">
    <source>
        <dbReference type="EMBL" id="EOD69910.1"/>
    </source>
</evidence>
<organism evidence="1 2">
    <name type="scientific">Amycolatopsis vancoresmycina DSM 44592</name>
    <dbReference type="NCBI Taxonomy" id="1292037"/>
    <lineage>
        <taxon>Bacteria</taxon>
        <taxon>Bacillati</taxon>
        <taxon>Actinomycetota</taxon>
        <taxon>Actinomycetes</taxon>
        <taxon>Pseudonocardiales</taxon>
        <taxon>Pseudonocardiaceae</taxon>
        <taxon>Amycolatopsis</taxon>
    </lineage>
</organism>
<dbReference type="PATRIC" id="fig|1292037.4.peg.711"/>
<protein>
    <submittedName>
        <fullName evidence="1">Uncharacterized protein</fullName>
    </submittedName>
</protein>
<evidence type="ECO:0000313" key="2">
    <source>
        <dbReference type="Proteomes" id="UP000014139"/>
    </source>
</evidence>